<dbReference type="SUPFAM" id="SSF51556">
    <property type="entry name" value="Metallo-dependent hydrolases"/>
    <property type="match status" value="1"/>
</dbReference>
<dbReference type="Gene3D" id="3.20.20.140">
    <property type="entry name" value="Metal-dependent hydrolases"/>
    <property type="match status" value="1"/>
</dbReference>
<evidence type="ECO:0000313" key="1">
    <source>
        <dbReference type="EMBL" id="KAB1647939.1"/>
    </source>
</evidence>
<evidence type="ECO:0000313" key="2">
    <source>
        <dbReference type="Proteomes" id="UP000479639"/>
    </source>
</evidence>
<keyword evidence="2" id="KW-1185">Reference proteome</keyword>
<dbReference type="Pfam" id="PF01026">
    <property type="entry name" value="TatD_DNase"/>
    <property type="match status" value="1"/>
</dbReference>
<dbReference type="InterPro" id="IPR032466">
    <property type="entry name" value="Metal_Hydrolase"/>
</dbReference>
<dbReference type="InterPro" id="IPR001130">
    <property type="entry name" value="TatD-like"/>
</dbReference>
<dbReference type="EMBL" id="WAJS01000017">
    <property type="protein sequence ID" value="KAB1647939.1"/>
    <property type="molecule type" value="Genomic_DNA"/>
</dbReference>
<dbReference type="PANTHER" id="PTHR47176">
    <property type="entry name" value="OSJNBA0020J04.13 PROTEIN"/>
    <property type="match status" value="1"/>
</dbReference>
<dbReference type="GO" id="GO:0016788">
    <property type="term" value="F:hydrolase activity, acting on ester bonds"/>
    <property type="evidence" value="ECO:0007669"/>
    <property type="project" value="InterPro"/>
</dbReference>
<dbReference type="Proteomes" id="UP000479639">
    <property type="component" value="Unassembled WGS sequence"/>
</dbReference>
<sequence length="329" mass="35070">MSMMASSTSAITPTTSLTFARICQRVLILGRAAARSTRTARAAPSVTFRPRHFHRSSAMLIPMETWYDMHCHLGFAPDPAATARAGAHVGIGAFSCTVSPEEYERIAPLMADGTTVAVGLGAHPWQIADGSVGSDALVRFCELAAATAFIGEVGLDFAGPRDGNESRAVQTAALQRILAACDDGAPKLISLHAVNAAGTVLDLLEAAGTARRHCCIFHWFSGTSDDLTRALADGCYFSVGPRMLVSRRGREYARQIPLDRLLLETDMPSRAGETLPANVWQAELGNALSGIAQLKAIDRTLLAERLATTSAALLGTEQAPLPRARNFRL</sequence>
<dbReference type="AlphaFoldDB" id="A0A7C8FSS4"/>
<organism evidence="1 2">
    <name type="scientific">Adlercreutzia muris</name>
    <dbReference type="NCBI Taxonomy" id="1796610"/>
    <lineage>
        <taxon>Bacteria</taxon>
        <taxon>Bacillati</taxon>
        <taxon>Actinomycetota</taxon>
        <taxon>Coriobacteriia</taxon>
        <taxon>Eggerthellales</taxon>
        <taxon>Eggerthellaceae</taxon>
        <taxon>Adlercreutzia</taxon>
    </lineage>
</organism>
<reference evidence="1 2" key="1">
    <citation type="submission" date="2019-09" db="EMBL/GenBank/DDBJ databases">
        <title>Whole genome shotgun sequencing (WGS) of Ellagibacter isourolithinifaciens DSM 104140(T) and Adlercreutzia muris DSM 29508(T).</title>
        <authorList>
            <person name="Stoll D.A."/>
            <person name="Danylec N."/>
            <person name="Huch M."/>
        </authorList>
    </citation>
    <scope>NUCLEOTIDE SEQUENCE [LARGE SCALE GENOMIC DNA]</scope>
    <source>
        <strain evidence="1 2">DSM 29508</strain>
    </source>
</reference>
<gene>
    <name evidence="1" type="ORF">F8D48_06515</name>
</gene>
<protein>
    <submittedName>
        <fullName evidence="1">TatD family deoxyribonuclease</fullName>
    </submittedName>
</protein>
<proteinExistence type="predicted"/>
<comment type="caution">
    <text evidence="1">The sequence shown here is derived from an EMBL/GenBank/DDBJ whole genome shotgun (WGS) entry which is preliminary data.</text>
</comment>
<accession>A0A7C8FSS4</accession>
<name>A0A7C8FSS4_9ACTN</name>
<dbReference type="PANTHER" id="PTHR47176:SF1">
    <property type="entry name" value="OS04G0577500 PROTEIN"/>
    <property type="match status" value="1"/>
</dbReference>